<feature type="compositionally biased region" description="Polar residues" evidence="7">
    <location>
        <begin position="135"/>
        <end position="144"/>
    </location>
</feature>
<dbReference type="SMART" id="SM00066">
    <property type="entry name" value="GAL4"/>
    <property type="match status" value="1"/>
</dbReference>
<evidence type="ECO:0000256" key="1">
    <source>
        <dbReference type="ARBA" id="ARBA00022723"/>
    </source>
</evidence>
<dbReference type="Pfam" id="PF00172">
    <property type="entry name" value="Zn_clus"/>
    <property type="match status" value="1"/>
</dbReference>
<dbReference type="AlphaFoldDB" id="A0A5N6TBQ5"/>
<dbReference type="InterPro" id="IPR007219">
    <property type="entry name" value="XnlR_reg_dom"/>
</dbReference>
<dbReference type="OrthoDB" id="5121955at2759"/>
<proteinExistence type="predicted"/>
<keyword evidence="10" id="KW-1185">Reference proteome</keyword>
<keyword evidence="6" id="KW-0539">Nucleus</keyword>
<keyword evidence="1" id="KW-0479">Metal-binding</keyword>
<evidence type="ECO:0000256" key="3">
    <source>
        <dbReference type="ARBA" id="ARBA00023015"/>
    </source>
</evidence>
<evidence type="ECO:0000256" key="2">
    <source>
        <dbReference type="ARBA" id="ARBA00022833"/>
    </source>
</evidence>
<evidence type="ECO:0000313" key="9">
    <source>
        <dbReference type="EMBL" id="KAE8143805.1"/>
    </source>
</evidence>
<reference evidence="9 10" key="1">
    <citation type="submission" date="2019-04" db="EMBL/GenBank/DDBJ databases">
        <title>Friends and foes A comparative genomics study of 23 Aspergillus species from section Flavi.</title>
        <authorList>
            <consortium name="DOE Joint Genome Institute"/>
            <person name="Kjaerbolling I."/>
            <person name="Vesth T."/>
            <person name="Frisvad J.C."/>
            <person name="Nybo J.L."/>
            <person name="Theobald S."/>
            <person name="Kildgaard S."/>
            <person name="Isbrandt T."/>
            <person name="Kuo A."/>
            <person name="Sato A."/>
            <person name="Lyhne E.K."/>
            <person name="Kogle M.E."/>
            <person name="Wiebenga A."/>
            <person name="Kun R.S."/>
            <person name="Lubbers R.J."/>
            <person name="Makela M.R."/>
            <person name="Barry K."/>
            <person name="Chovatia M."/>
            <person name="Clum A."/>
            <person name="Daum C."/>
            <person name="Haridas S."/>
            <person name="He G."/>
            <person name="LaButti K."/>
            <person name="Lipzen A."/>
            <person name="Mondo S."/>
            <person name="Riley R."/>
            <person name="Salamov A."/>
            <person name="Simmons B.A."/>
            <person name="Magnuson J.K."/>
            <person name="Henrissat B."/>
            <person name="Mortensen U.H."/>
            <person name="Larsen T.O."/>
            <person name="Devries R.P."/>
            <person name="Grigoriev I.V."/>
            <person name="Machida M."/>
            <person name="Baker S.E."/>
            <person name="Andersen M.R."/>
        </authorList>
    </citation>
    <scope>NUCLEOTIDE SEQUENCE [LARGE SCALE GENOMIC DNA]</scope>
    <source>
        <strain evidence="9 10">CBS 117625</strain>
    </source>
</reference>
<feature type="compositionally biased region" description="Polar residues" evidence="7">
    <location>
        <begin position="186"/>
        <end position="195"/>
    </location>
</feature>
<organism evidence="9 10">
    <name type="scientific">Aspergillus pseudotamarii</name>
    <dbReference type="NCBI Taxonomy" id="132259"/>
    <lineage>
        <taxon>Eukaryota</taxon>
        <taxon>Fungi</taxon>
        <taxon>Dikarya</taxon>
        <taxon>Ascomycota</taxon>
        <taxon>Pezizomycotina</taxon>
        <taxon>Eurotiomycetes</taxon>
        <taxon>Eurotiomycetidae</taxon>
        <taxon>Eurotiales</taxon>
        <taxon>Aspergillaceae</taxon>
        <taxon>Aspergillus</taxon>
        <taxon>Aspergillus subgen. Circumdati</taxon>
    </lineage>
</organism>
<dbReference type="InterPro" id="IPR052073">
    <property type="entry name" value="Amide_Lactam_Regulators"/>
</dbReference>
<evidence type="ECO:0000256" key="7">
    <source>
        <dbReference type="SAM" id="MobiDB-lite"/>
    </source>
</evidence>
<dbReference type="GO" id="GO:0009893">
    <property type="term" value="P:positive regulation of metabolic process"/>
    <property type="evidence" value="ECO:0007669"/>
    <property type="project" value="UniProtKB-ARBA"/>
</dbReference>
<dbReference type="GO" id="GO:0006351">
    <property type="term" value="P:DNA-templated transcription"/>
    <property type="evidence" value="ECO:0007669"/>
    <property type="project" value="InterPro"/>
</dbReference>
<dbReference type="SUPFAM" id="SSF57701">
    <property type="entry name" value="Zn2/Cys6 DNA-binding domain"/>
    <property type="match status" value="1"/>
</dbReference>
<feature type="domain" description="Zn(2)-C6 fungal-type" evidence="8">
    <location>
        <begin position="21"/>
        <end position="53"/>
    </location>
</feature>
<dbReference type="Proteomes" id="UP000325672">
    <property type="component" value="Unassembled WGS sequence"/>
</dbReference>
<dbReference type="InterPro" id="IPR036864">
    <property type="entry name" value="Zn2-C6_fun-type_DNA-bd_sf"/>
</dbReference>
<keyword evidence="2" id="KW-0862">Zinc</keyword>
<dbReference type="PANTHER" id="PTHR47171:SF1">
    <property type="entry name" value="ZN(II)2CYS6 TRANSCRIPTION FACTOR (EUROFUNG)"/>
    <property type="match status" value="1"/>
</dbReference>
<dbReference type="GO" id="GO:0000981">
    <property type="term" value="F:DNA-binding transcription factor activity, RNA polymerase II-specific"/>
    <property type="evidence" value="ECO:0007669"/>
    <property type="project" value="InterPro"/>
</dbReference>
<dbReference type="Pfam" id="PF04082">
    <property type="entry name" value="Fungal_trans"/>
    <property type="match status" value="1"/>
</dbReference>
<keyword evidence="3" id="KW-0805">Transcription regulation</keyword>
<dbReference type="GO" id="GO:0008270">
    <property type="term" value="F:zinc ion binding"/>
    <property type="evidence" value="ECO:0007669"/>
    <property type="project" value="InterPro"/>
</dbReference>
<dbReference type="PROSITE" id="PS50048">
    <property type="entry name" value="ZN2_CY6_FUNGAL_2"/>
    <property type="match status" value="1"/>
</dbReference>
<sequence length="759" mass="85065">MPDNGGNTKQPTRPRIRAGKACKRCNQKRIRCDAMNWMPCTNCVQDGIAECTLRESKRGTYTRKFREQDPSECELEGGHAGNNYRDTGLSNTFQSANTVRPPLLSNGGAEIGIDAISGIAGSQSNPILRQTTETQLPAHNSLSTDPVGYDDNNIPRHDDLSPDAQPADRSNTNRARCAERGLMANDSPSNEYESPSDQRTHENADIASSYQDLSWSTMFDYFLHNRRNGREFIDKCSITYLGESFPLAIVLGDVNESGRQKLHHPGPPLPETEGGKGGNMSHFHPSHLMPEDFEHLQAKGVFDFLEKSHLDALVSVFLEHVYPSYPIVSRQELIHQHNNGEVPLILLHSICFIAVTFCPPSVLHLVGLFSRRNARAHFYKKVKALFDSGYEMNKIVILQSAILMSFWGGGPNNYWNFYSWVSTAVTIAEAIGIHRSIATTNMQSQDKSLLRRLWWVLVVRDSVCSALVGRPFRIDMDQSDTEMLTIEDFADDTVPLGFVENLYHQRYALYQINIAKLSLILRDIVMSRFYPGKPAIPSEELHDKLSHWKQAVPSALDWTGETADYQNPFSVSLLVQYNHHLILIYIGHLPDDNICSPKEREREEIASTAAQNISAAACTIVTKSSFLSVPHEVFHGVFMAQAVFYTKLKSPNPLVAQLGRSALNNCQMVLHAICECWDPAPWIMQLFEGLSARCQDRQTSSREQRSHAAMAADSTWFSGILGSTPEAGVFNSLLRDDAWKSNPMLSSLFEMPPDLFLSE</sequence>
<protein>
    <recommendedName>
        <fullName evidence="8">Zn(2)-C6 fungal-type domain-containing protein</fullName>
    </recommendedName>
</protein>
<dbReference type="SMART" id="SM00906">
    <property type="entry name" value="Fungal_trans"/>
    <property type="match status" value="1"/>
</dbReference>
<dbReference type="GeneID" id="43642559"/>
<accession>A0A5N6TBQ5</accession>
<name>A0A5N6TBQ5_ASPPS</name>
<evidence type="ECO:0000256" key="5">
    <source>
        <dbReference type="ARBA" id="ARBA00023163"/>
    </source>
</evidence>
<dbReference type="CDD" id="cd00067">
    <property type="entry name" value="GAL4"/>
    <property type="match status" value="1"/>
</dbReference>
<dbReference type="PANTHER" id="PTHR47171">
    <property type="entry name" value="FARA-RELATED"/>
    <property type="match status" value="1"/>
</dbReference>
<dbReference type="RefSeq" id="XP_031919868.1">
    <property type="nucleotide sequence ID" value="XM_032058349.1"/>
</dbReference>
<keyword evidence="4" id="KW-0238">DNA-binding</keyword>
<dbReference type="InterPro" id="IPR001138">
    <property type="entry name" value="Zn2Cys6_DnaBD"/>
</dbReference>
<evidence type="ECO:0000256" key="4">
    <source>
        <dbReference type="ARBA" id="ARBA00023125"/>
    </source>
</evidence>
<evidence type="ECO:0000259" key="8">
    <source>
        <dbReference type="PROSITE" id="PS50048"/>
    </source>
</evidence>
<evidence type="ECO:0000256" key="6">
    <source>
        <dbReference type="ARBA" id="ARBA00023242"/>
    </source>
</evidence>
<gene>
    <name evidence="9" type="ORF">BDV38DRAFT_276875</name>
</gene>
<keyword evidence="5" id="KW-0804">Transcription</keyword>
<dbReference type="Gene3D" id="4.10.240.10">
    <property type="entry name" value="Zn(2)-C6 fungal-type DNA-binding domain"/>
    <property type="match status" value="1"/>
</dbReference>
<dbReference type="GO" id="GO:0003677">
    <property type="term" value="F:DNA binding"/>
    <property type="evidence" value="ECO:0007669"/>
    <property type="project" value="UniProtKB-KW"/>
</dbReference>
<dbReference type="CDD" id="cd12148">
    <property type="entry name" value="fungal_TF_MHR"/>
    <property type="match status" value="1"/>
</dbReference>
<dbReference type="EMBL" id="ML743551">
    <property type="protein sequence ID" value="KAE8143805.1"/>
    <property type="molecule type" value="Genomic_DNA"/>
</dbReference>
<feature type="region of interest" description="Disordered" evidence="7">
    <location>
        <begin position="135"/>
        <end position="202"/>
    </location>
</feature>
<evidence type="ECO:0000313" key="10">
    <source>
        <dbReference type="Proteomes" id="UP000325672"/>
    </source>
</evidence>